<dbReference type="Proteomes" id="UP000799424">
    <property type="component" value="Unassembled WGS sequence"/>
</dbReference>
<feature type="transmembrane region" description="Helical" evidence="1">
    <location>
        <begin position="70"/>
        <end position="94"/>
    </location>
</feature>
<keyword evidence="3" id="KW-1185">Reference proteome</keyword>
<keyword evidence="1" id="KW-1133">Transmembrane helix</keyword>
<dbReference type="EMBL" id="MU006228">
    <property type="protein sequence ID" value="KAF2825517.1"/>
    <property type="molecule type" value="Genomic_DNA"/>
</dbReference>
<organism evidence="2 3">
    <name type="scientific">Ophiobolus disseminans</name>
    <dbReference type="NCBI Taxonomy" id="1469910"/>
    <lineage>
        <taxon>Eukaryota</taxon>
        <taxon>Fungi</taxon>
        <taxon>Dikarya</taxon>
        <taxon>Ascomycota</taxon>
        <taxon>Pezizomycotina</taxon>
        <taxon>Dothideomycetes</taxon>
        <taxon>Pleosporomycetidae</taxon>
        <taxon>Pleosporales</taxon>
        <taxon>Pleosporineae</taxon>
        <taxon>Phaeosphaeriaceae</taxon>
        <taxon>Ophiobolus</taxon>
    </lineage>
</organism>
<name>A0A6A6ZYL5_9PLEO</name>
<evidence type="ECO:0000313" key="3">
    <source>
        <dbReference type="Proteomes" id="UP000799424"/>
    </source>
</evidence>
<sequence length="172" mass="19119">MACQAVWAAYGGYFFFAIFVSFLALRSSFLLPHLPYLPTSTSLSYFARGTAHPHPNMPTFFKNEEEKRGLIIVCVVLLLSTIGVFCFIVGIIVCKNKCVRRRGQKKLMQEKIKANNEGLVGRVLSRTNGNGKGKGRYARLGDEERGLGGGIVGGIDERERVMGKALVKDRFR</sequence>
<evidence type="ECO:0000313" key="2">
    <source>
        <dbReference type="EMBL" id="KAF2825517.1"/>
    </source>
</evidence>
<evidence type="ECO:0000256" key="1">
    <source>
        <dbReference type="SAM" id="Phobius"/>
    </source>
</evidence>
<keyword evidence="1" id="KW-0812">Transmembrane</keyword>
<proteinExistence type="predicted"/>
<protein>
    <submittedName>
        <fullName evidence="2">Uncharacterized protein</fullName>
    </submittedName>
</protein>
<feature type="transmembrane region" description="Helical" evidence="1">
    <location>
        <begin position="7"/>
        <end position="25"/>
    </location>
</feature>
<accession>A0A6A6ZYL5</accession>
<gene>
    <name evidence="2" type="ORF">CC86DRAFT_44154</name>
</gene>
<reference evidence="2" key="1">
    <citation type="journal article" date="2020" name="Stud. Mycol.">
        <title>101 Dothideomycetes genomes: a test case for predicting lifestyles and emergence of pathogens.</title>
        <authorList>
            <person name="Haridas S."/>
            <person name="Albert R."/>
            <person name="Binder M."/>
            <person name="Bloem J."/>
            <person name="Labutti K."/>
            <person name="Salamov A."/>
            <person name="Andreopoulos B."/>
            <person name="Baker S."/>
            <person name="Barry K."/>
            <person name="Bills G."/>
            <person name="Bluhm B."/>
            <person name="Cannon C."/>
            <person name="Castanera R."/>
            <person name="Culley D."/>
            <person name="Daum C."/>
            <person name="Ezra D."/>
            <person name="Gonzalez J."/>
            <person name="Henrissat B."/>
            <person name="Kuo A."/>
            <person name="Liang C."/>
            <person name="Lipzen A."/>
            <person name="Lutzoni F."/>
            <person name="Magnuson J."/>
            <person name="Mondo S."/>
            <person name="Nolan M."/>
            <person name="Ohm R."/>
            <person name="Pangilinan J."/>
            <person name="Park H.-J."/>
            <person name="Ramirez L."/>
            <person name="Alfaro M."/>
            <person name="Sun H."/>
            <person name="Tritt A."/>
            <person name="Yoshinaga Y."/>
            <person name="Zwiers L.-H."/>
            <person name="Turgeon B."/>
            <person name="Goodwin S."/>
            <person name="Spatafora J."/>
            <person name="Crous P."/>
            <person name="Grigoriev I."/>
        </authorList>
    </citation>
    <scope>NUCLEOTIDE SEQUENCE</scope>
    <source>
        <strain evidence="2">CBS 113818</strain>
    </source>
</reference>
<dbReference type="AlphaFoldDB" id="A0A6A6ZYL5"/>
<keyword evidence="1" id="KW-0472">Membrane</keyword>